<evidence type="ECO:0000256" key="5">
    <source>
        <dbReference type="ARBA" id="ARBA00022777"/>
    </source>
</evidence>
<feature type="region of interest" description="Disordered" evidence="9">
    <location>
        <begin position="1"/>
        <end position="25"/>
    </location>
</feature>
<dbReference type="PANTHER" id="PTHR24353">
    <property type="entry name" value="CYCLIC NUCLEOTIDE-DEPENDENT PROTEIN KINASE"/>
    <property type="match status" value="1"/>
</dbReference>
<dbReference type="PROSITE" id="PS50042">
    <property type="entry name" value="CNMP_BINDING_3"/>
    <property type="match status" value="3"/>
</dbReference>
<feature type="domain" description="Protein kinase" evidence="10">
    <location>
        <begin position="776"/>
        <end position="1033"/>
    </location>
</feature>
<dbReference type="InterPro" id="IPR018490">
    <property type="entry name" value="cNMP-bd_dom_sf"/>
</dbReference>
<feature type="domain" description="Cyclic nucleotide-binding" evidence="11">
    <location>
        <begin position="237"/>
        <end position="351"/>
    </location>
</feature>
<feature type="compositionally biased region" description="Low complexity" evidence="9">
    <location>
        <begin position="506"/>
        <end position="515"/>
    </location>
</feature>
<reference evidence="12" key="1">
    <citation type="submission" date="2024-02" db="EMBL/GenBank/DDBJ databases">
        <authorList>
            <consortium name="ELIXIR-Norway"/>
            <consortium name="Elixir Norway"/>
        </authorList>
    </citation>
    <scope>NUCLEOTIDE SEQUENCE</scope>
</reference>
<evidence type="ECO:0000259" key="11">
    <source>
        <dbReference type="PROSITE" id="PS50042"/>
    </source>
</evidence>
<dbReference type="InterPro" id="IPR018488">
    <property type="entry name" value="cNMP-bd_CS"/>
</dbReference>
<evidence type="ECO:0000256" key="3">
    <source>
        <dbReference type="ARBA" id="ARBA00022679"/>
    </source>
</evidence>
<name>A0ABP0TEA0_9BRYO</name>
<feature type="compositionally biased region" description="Polar residues" evidence="9">
    <location>
        <begin position="466"/>
        <end position="476"/>
    </location>
</feature>
<feature type="compositionally biased region" description="Polar residues" evidence="9">
    <location>
        <begin position="533"/>
        <end position="543"/>
    </location>
</feature>
<dbReference type="PROSITE" id="PS00107">
    <property type="entry name" value="PROTEIN_KINASE_ATP"/>
    <property type="match status" value="1"/>
</dbReference>
<dbReference type="PANTHER" id="PTHR24353:SF142">
    <property type="entry name" value="CAMP CGMP-DEPENDENT PROTEIN KINASE"/>
    <property type="match status" value="1"/>
</dbReference>
<dbReference type="Gene3D" id="3.30.200.20">
    <property type="entry name" value="Phosphorylase Kinase, domain 1"/>
    <property type="match status" value="1"/>
</dbReference>
<dbReference type="InterPro" id="IPR000719">
    <property type="entry name" value="Prot_kinase_dom"/>
</dbReference>
<dbReference type="Pfam" id="PF00069">
    <property type="entry name" value="Pkinase"/>
    <property type="match status" value="1"/>
</dbReference>
<keyword evidence="4 8" id="KW-0547">Nucleotide-binding</keyword>
<dbReference type="SUPFAM" id="SSF51206">
    <property type="entry name" value="cAMP-binding domain-like"/>
    <property type="match status" value="4"/>
</dbReference>
<dbReference type="PROSITE" id="PS00888">
    <property type="entry name" value="CNMP_BINDING_1"/>
    <property type="match status" value="1"/>
</dbReference>
<dbReference type="PROSITE" id="PS00108">
    <property type="entry name" value="PROTEIN_KINASE_ST"/>
    <property type="match status" value="1"/>
</dbReference>
<keyword evidence="2" id="KW-0140">cGMP</keyword>
<keyword evidence="1" id="KW-0723">Serine/threonine-protein kinase</keyword>
<dbReference type="Gene3D" id="1.10.510.10">
    <property type="entry name" value="Transferase(Phosphotransferase) domain 1"/>
    <property type="match status" value="1"/>
</dbReference>
<dbReference type="PROSITE" id="PS50011">
    <property type="entry name" value="PROTEIN_KINASE_DOM"/>
    <property type="match status" value="1"/>
</dbReference>
<evidence type="ECO:0000256" key="2">
    <source>
        <dbReference type="ARBA" id="ARBA00022535"/>
    </source>
</evidence>
<dbReference type="SMART" id="SM00220">
    <property type="entry name" value="S_TKc"/>
    <property type="match status" value="1"/>
</dbReference>
<dbReference type="CDD" id="cd00038">
    <property type="entry name" value="CAP_ED"/>
    <property type="match status" value="3"/>
</dbReference>
<dbReference type="Proteomes" id="UP001497512">
    <property type="component" value="Chromosome 10"/>
</dbReference>
<dbReference type="SMART" id="SM00100">
    <property type="entry name" value="cNMP"/>
    <property type="match status" value="2"/>
</dbReference>
<evidence type="ECO:0000259" key="10">
    <source>
        <dbReference type="PROSITE" id="PS50011"/>
    </source>
</evidence>
<proteinExistence type="predicted"/>
<dbReference type="Gene3D" id="2.60.120.10">
    <property type="entry name" value="Jelly Rolls"/>
    <property type="match status" value="4"/>
</dbReference>
<protein>
    <recommendedName>
        <fullName evidence="14">cGMP-dependent protein kinase</fullName>
    </recommendedName>
</protein>
<evidence type="ECO:0000256" key="8">
    <source>
        <dbReference type="PROSITE-ProRule" id="PRU10141"/>
    </source>
</evidence>
<dbReference type="InterPro" id="IPR014710">
    <property type="entry name" value="RmlC-like_jellyroll"/>
</dbReference>
<evidence type="ECO:0000256" key="1">
    <source>
        <dbReference type="ARBA" id="ARBA00022527"/>
    </source>
</evidence>
<evidence type="ECO:0000256" key="9">
    <source>
        <dbReference type="SAM" id="MobiDB-lite"/>
    </source>
</evidence>
<dbReference type="PRINTS" id="PR00103">
    <property type="entry name" value="CAMPKINASE"/>
</dbReference>
<accession>A0ABP0TEA0</accession>
<keyword evidence="3" id="KW-0808">Transferase</keyword>
<evidence type="ECO:0008006" key="14">
    <source>
        <dbReference type="Google" id="ProtNLM"/>
    </source>
</evidence>
<gene>
    <name evidence="12" type="ORF">CSSPTR1EN2_LOCUS2515</name>
</gene>
<dbReference type="InterPro" id="IPR011009">
    <property type="entry name" value="Kinase-like_dom_sf"/>
</dbReference>
<evidence type="ECO:0000313" key="12">
    <source>
        <dbReference type="EMBL" id="CAK9194416.1"/>
    </source>
</evidence>
<dbReference type="Pfam" id="PF00027">
    <property type="entry name" value="cNMP_binding"/>
    <property type="match status" value="2"/>
</dbReference>
<dbReference type="EMBL" id="OZ019902">
    <property type="protein sequence ID" value="CAK9194416.1"/>
    <property type="molecule type" value="Genomic_DNA"/>
</dbReference>
<feature type="domain" description="Cyclic nucleotide-binding" evidence="11">
    <location>
        <begin position="116"/>
        <end position="220"/>
    </location>
</feature>
<keyword evidence="6 8" id="KW-0067">ATP-binding</keyword>
<dbReference type="InterPro" id="IPR000595">
    <property type="entry name" value="cNMP-bd_dom"/>
</dbReference>
<organism evidence="12 13">
    <name type="scientific">Sphagnum troendelagicum</name>
    <dbReference type="NCBI Taxonomy" id="128251"/>
    <lineage>
        <taxon>Eukaryota</taxon>
        <taxon>Viridiplantae</taxon>
        <taxon>Streptophyta</taxon>
        <taxon>Embryophyta</taxon>
        <taxon>Bryophyta</taxon>
        <taxon>Sphagnophytina</taxon>
        <taxon>Sphagnopsida</taxon>
        <taxon>Sphagnales</taxon>
        <taxon>Sphagnaceae</taxon>
        <taxon>Sphagnum</taxon>
    </lineage>
</organism>
<evidence type="ECO:0000256" key="7">
    <source>
        <dbReference type="ARBA" id="ARBA00022992"/>
    </source>
</evidence>
<evidence type="ECO:0000256" key="6">
    <source>
        <dbReference type="ARBA" id="ARBA00022840"/>
    </source>
</evidence>
<keyword evidence="13" id="KW-1185">Reference proteome</keyword>
<feature type="binding site" evidence="8">
    <location>
        <position position="805"/>
    </location>
    <ligand>
        <name>ATP</name>
        <dbReference type="ChEBI" id="CHEBI:30616"/>
    </ligand>
</feature>
<feature type="compositionally biased region" description="Basic and acidic residues" evidence="9">
    <location>
        <begin position="431"/>
        <end position="445"/>
    </location>
</feature>
<feature type="compositionally biased region" description="Low complexity" evidence="9">
    <location>
        <begin position="487"/>
        <end position="498"/>
    </location>
</feature>
<keyword evidence="7" id="KW-0142">cGMP-binding</keyword>
<dbReference type="SUPFAM" id="SSF56112">
    <property type="entry name" value="Protein kinase-like (PK-like)"/>
    <property type="match status" value="1"/>
</dbReference>
<sequence>MSEVSMGLLPGPPGAESTPTSNDPGDLDLIKYMEETLMAIAAFNVQGLKSVMMKLDKESLQDGMTVMLKELDDLFERFNSQQVSVIKKSLQVFAEVVLKSENTKERLRTILSNHYIFRDLENDLREEIVDAFQDIRVSPGTEVIKQGDVADNFYIIDVGDFDILATKGKEPYVLLRSKGAGESFGELAMMYDTTRNATVKSTTNALLWAVDRVTFKAILGEHLTGSSTAQVLREAPAFQKLSTKEIVRLSNNCTIQSFKRGASIFKATSNLDKVCIVQEGQVRVSWGATQGNPVTGKGVIGGETMAFLNRLEVLGEALLLNDEFINSCNYNAATDQVIVIMLDRMLFTKEMLVAIRKGLQIQLISLALQRVPAFLELSFDQLSQLAETFSQSTFAKGKEITRIGDSMGPASRIYVVQSGIVASYKQSIEEKHETVKGETHKEKDGGGSGGGSSSSPGTSMSGWGSKLNSMIKNSITAVPGAGSGNKPQSQSTSRSPSPVKHRPPSAAAAAAAAAAGEGAKLGPDQPNYMVGQTPASTNVSGWSSSVAASTDQLSGDSKARSSIRQSPLTITTYGVFGEECLRGSVKSHKSAASCQTTMVSESKEGVVLLSVSLAEVTTILGPIQEFLSRVANLKVLRKVTCLENLTSSEITMLSHSMGVRRYRPGEPIYRAGDPGDCLYVVHRGTVVETAHDRKGDQIILVKGSTFGEDALMGNEPRVSTMVAGPNEPPSTTGAELYYLDRAVIEANLGPLRDLNETRQQENDKRGIVKSITFEELYEIGILGTGLFGKVKLVYSRRTQEHYALKCVSKAKVARMQEEEHLRNEKIHMSELDHPFITKLIRTFKDVKNVYLLQELTTGRELFLFMERVGRLQEWEAAFYAGAVLLALEYMHSKGIAYRDLKPENTLIGENGYPKLIDMGFAKRIHNRRTFSMCGTPDYMAPEIIKRQGHGKGVDFWALGCMIFEMITNTSPFNRGDDPPQLVFQKITEGRMRFPPYMSANAVDVVKRLLDPNPETRLGCRKFGPAEIKEHPFFTREINFQLLSRQKEEPPMIPPKITDYRKLCIMDDQPEPPENAVSSATSHGEKVNWDDIF</sequence>
<dbReference type="InterPro" id="IPR017441">
    <property type="entry name" value="Protein_kinase_ATP_BS"/>
</dbReference>
<feature type="compositionally biased region" description="Low complexity" evidence="9">
    <location>
        <begin position="453"/>
        <end position="465"/>
    </location>
</feature>
<dbReference type="InterPro" id="IPR008271">
    <property type="entry name" value="Ser/Thr_kinase_AS"/>
</dbReference>
<evidence type="ECO:0000313" key="13">
    <source>
        <dbReference type="Proteomes" id="UP001497512"/>
    </source>
</evidence>
<feature type="region of interest" description="Disordered" evidence="9">
    <location>
        <begin position="431"/>
        <end position="543"/>
    </location>
</feature>
<evidence type="ECO:0000256" key="4">
    <source>
        <dbReference type="ARBA" id="ARBA00022741"/>
    </source>
</evidence>
<keyword evidence="5" id="KW-0418">Kinase</keyword>
<feature type="domain" description="Cyclic nucleotide-binding" evidence="11">
    <location>
        <begin position="641"/>
        <end position="765"/>
    </location>
</feature>